<organism evidence="12 13">
    <name type="scientific">Novosphingobium marinum</name>
    <dbReference type="NCBI Taxonomy" id="1514948"/>
    <lineage>
        <taxon>Bacteria</taxon>
        <taxon>Pseudomonadati</taxon>
        <taxon>Pseudomonadota</taxon>
        <taxon>Alphaproteobacteria</taxon>
        <taxon>Sphingomonadales</taxon>
        <taxon>Sphingomonadaceae</taxon>
        <taxon>Novosphingobium</taxon>
    </lineage>
</organism>
<dbReference type="RefSeq" id="WP_179406259.1">
    <property type="nucleotide sequence ID" value="NZ_BMGF01000001.1"/>
</dbReference>
<comment type="cofactor">
    <cofactor evidence="10">
        <name>[2Fe-2S] cluster</name>
        <dbReference type="ChEBI" id="CHEBI:190135"/>
    </cofactor>
    <text evidence="10">Binds 1 [2Fe-2S] cluster.</text>
</comment>
<feature type="region of interest" description="Disordered" evidence="11">
    <location>
        <begin position="184"/>
        <end position="209"/>
    </location>
</feature>
<feature type="binding site" evidence="10">
    <location>
        <position position="153"/>
    </location>
    <ligand>
        <name>[2Fe-2S] cluster</name>
        <dbReference type="ChEBI" id="CHEBI:190135"/>
    </ligand>
</feature>
<dbReference type="GO" id="GO:0022890">
    <property type="term" value="F:inorganic cation transmembrane transporter activity"/>
    <property type="evidence" value="ECO:0007669"/>
    <property type="project" value="UniProtKB-ARBA"/>
</dbReference>
<dbReference type="Pfam" id="PF01257">
    <property type="entry name" value="2Fe-2S_thioredx"/>
    <property type="match status" value="1"/>
</dbReference>
<dbReference type="Proteomes" id="UP000522081">
    <property type="component" value="Unassembled WGS sequence"/>
</dbReference>
<dbReference type="FunFam" id="3.40.30.10:FF:000022">
    <property type="entry name" value="NADH dehydrogenase flavoprotein 2, mitochondrial"/>
    <property type="match status" value="1"/>
</dbReference>
<evidence type="ECO:0000313" key="13">
    <source>
        <dbReference type="Proteomes" id="UP000522081"/>
    </source>
</evidence>
<gene>
    <name evidence="12" type="ORF">FHS75_000634</name>
</gene>
<keyword evidence="5 10" id="KW-0408">Iron</keyword>
<feature type="binding site" evidence="10">
    <location>
        <position position="109"/>
    </location>
    <ligand>
        <name>[2Fe-2S] cluster</name>
        <dbReference type="ChEBI" id="CHEBI:190135"/>
    </ligand>
</feature>
<evidence type="ECO:0000256" key="11">
    <source>
        <dbReference type="SAM" id="MobiDB-lite"/>
    </source>
</evidence>
<dbReference type="GO" id="GO:0046872">
    <property type="term" value="F:metal ion binding"/>
    <property type="evidence" value="ECO:0007669"/>
    <property type="project" value="UniProtKB-KW"/>
</dbReference>
<proteinExistence type="inferred from homology"/>
<name>A0A7Y9XTM3_9SPHN</name>
<dbReference type="SUPFAM" id="SSF52833">
    <property type="entry name" value="Thioredoxin-like"/>
    <property type="match status" value="1"/>
</dbReference>
<dbReference type="Gene3D" id="3.40.30.10">
    <property type="entry name" value="Glutaredoxin"/>
    <property type="match status" value="1"/>
</dbReference>
<comment type="cofactor">
    <cofactor evidence="8">
        <name>[2Fe-2S] cluster</name>
        <dbReference type="ChEBI" id="CHEBI:190135"/>
    </cofactor>
</comment>
<evidence type="ECO:0000256" key="9">
    <source>
        <dbReference type="ARBA" id="ARBA00047712"/>
    </source>
</evidence>
<evidence type="ECO:0000256" key="3">
    <source>
        <dbReference type="ARBA" id="ARBA00022723"/>
    </source>
</evidence>
<dbReference type="Gene3D" id="1.10.10.1590">
    <property type="entry name" value="NADH-quinone oxidoreductase subunit E"/>
    <property type="match status" value="1"/>
</dbReference>
<keyword evidence="4" id="KW-1278">Translocase</keyword>
<dbReference type="GO" id="GO:0003954">
    <property type="term" value="F:NADH dehydrogenase activity"/>
    <property type="evidence" value="ECO:0007669"/>
    <property type="project" value="TreeGrafter"/>
</dbReference>
<dbReference type="GO" id="GO:0098662">
    <property type="term" value="P:inorganic cation transmembrane transport"/>
    <property type="evidence" value="ECO:0007669"/>
    <property type="project" value="UniProtKB-ARBA"/>
</dbReference>
<evidence type="ECO:0000256" key="4">
    <source>
        <dbReference type="ARBA" id="ARBA00022967"/>
    </source>
</evidence>
<dbReference type="GO" id="GO:0098796">
    <property type="term" value="C:membrane protein complex"/>
    <property type="evidence" value="ECO:0007669"/>
    <property type="project" value="UniProtKB-ARBA"/>
</dbReference>
<feature type="binding site" evidence="10">
    <location>
        <position position="114"/>
    </location>
    <ligand>
        <name>[2Fe-2S] cluster</name>
        <dbReference type="ChEBI" id="CHEBI:190135"/>
    </ligand>
</feature>
<dbReference type="CDD" id="cd03064">
    <property type="entry name" value="TRX_Fd_NuoE"/>
    <property type="match status" value="1"/>
</dbReference>
<dbReference type="AlphaFoldDB" id="A0A7Y9XTM3"/>
<dbReference type="InterPro" id="IPR036249">
    <property type="entry name" value="Thioredoxin-like_sf"/>
</dbReference>
<protein>
    <submittedName>
        <fullName evidence="12">NADH-quinone oxidoreductase subunit E</fullName>
    </submittedName>
</protein>
<reference evidence="12 13" key="1">
    <citation type="submission" date="2020-07" db="EMBL/GenBank/DDBJ databases">
        <title>Genomic Encyclopedia of Type Strains, Phase IV (KMG-IV): sequencing the most valuable type-strain genomes for metagenomic binning, comparative biology and taxonomic classification.</title>
        <authorList>
            <person name="Goeker M."/>
        </authorList>
    </citation>
    <scope>NUCLEOTIDE SEQUENCE [LARGE SCALE GENOMIC DNA]</scope>
    <source>
        <strain evidence="12 13">DSM 29043</strain>
    </source>
</reference>
<comment type="catalytic activity">
    <reaction evidence="9">
        <text>a quinone + NADH + 5 H(+)(in) = a quinol + NAD(+) + 4 H(+)(out)</text>
        <dbReference type="Rhea" id="RHEA:57888"/>
        <dbReference type="ChEBI" id="CHEBI:15378"/>
        <dbReference type="ChEBI" id="CHEBI:24646"/>
        <dbReference type="ChEBI" id="CHEBI:57540"/>
        <dbReference type="ChEBI" id="CHEBI:57945"/>
        <dbReference type="ChEBI" id="CHEBI:132124"/>
    </reaction>
</comment>
<accession>A0A7Y9XTM3</accession>
<dbReference type="GO" id="GO:1902494">
    <property type="term" value="C:catalytic complex"/>
    <property type="evidence" value="ECO:0007669"/>
    <property type="project" value="UniProtKB-ARBA"/>
</dbReference>
<evidence type="ECO:0000256" key="6">
    <source>
        <dbReference type="ARBA" id="ARBA00023014"/>
    </source>
</evidence>
<dbReference type="GO" id="GO:0051537">
    <property type="term" value="F:2 iron, 2 sulfur cluster binding"/>
    <property type="evidence" value="ECO:0007669"/>
    <property type="project" value="UniProtKB-KW"/>
</dbReference>
<evidence type="ECO:0000256" key="10">
    <source>
        <dbReference type="PIRSR" id="PIRSR000216-1"/>
    </source>
</evidence>
<dbReference type="GO" id="GO:0022804">
    <property type="term" value="F:active transmembrane transporter activity"/>
    <property type="evidence" value="ECO:0007669"/>
    <property type="project" value="UniProtKB-ARBA"/>
</dbReference>
<feature type="binding site" evidence="10">
    <location>
        <position position="149"/>
    </location>
    <ligand>
        <name>[2Fe-2S] cluster</name>
        <dbReference type="ChEBI" id="CHEBI:190135"/>
    </ligand>
</feature>
<sequence>MADRYIEPDTPELRERWGGFSWKPAWAERARFEIAKYPEGRQRSAVMALLDFAQRQVGEETSTQGWLPIPVIEFVARELDMPVIRVLEVATFYTMYNLVPVGRFHVQVCGTTPCMLRGSDDILAACKARGMKKGHTTDDGMWTLTEVECMGNCATAPMVQINDDNYEDLTTERFDHVLDELAAGRQPKTGTQEPGRHTSEPLGGPTTLEAMVHENHDYRSEW</sequence>
<dbReference type="FunFam" id="1.10.10.1590:FF:000001">
    <property type="entry name" value="NADH-quinone oxidoreductase subunit E"/>
    <property type="match status" value="1"/>
</dbReference>
<keyword evidence="13" id="KW-1185">Reference proteome</keyword>
<evidence type="ECO:0000313" key="12">
    <source>
        <dbReference type="EMBL" id="NYH94329.1"/>
    </source>
</evidence>
<keyword evidence="7" id="KW-0520">NAD</keyword>
<dbReference type="GO" id="GO:0031967">
    <property type="term" value="C:organelle envelope"/>
    <property type="evidence" value="ECO:0007669"/>
    <property type="project" value="UniProtKB-ARBA"/>
</dbReference>
<dbReference type="PANTHER" id="PTHR10371:SF3">
    <property type="entry name" value="NADH DEHYDROGENASE [UBIQUINONE] FLAVOPROTEIN 2, MITOCHONDRIAL"/>
    <property type="match status" value="1"/>
</dbReference>
<keyword evidence="2 10" id="KW-0001">2Fe-2S</keyword>
<evidence type="ECO:0000256" key="2">
    <source>
        <dbReference type="ARBA" id="ARBA00022714"/>
    </source>
</evidence>
<dbReference type="GO" id="GO:0008324">
    <property type="term" value="F:monoatomic cation transmembrane transporter activity"/>
    <property type="evidence" value="ECO:0007669"/>
    <property type="project" value="UniProtKB-ARBA"/>
</dbReference>
<dbReference type="PANTHER" id="PTHR10371">
    <property type="entry name" value="NADH DEHYDROGENASE UBIQUINONE FLAVOPROTEIN 2, MITOCHONDRIAL"/>
    <property type="match status" value="1"/>
</dbReference>
<dbReference type="InterPro" id="IPR041921">
    <property type="entry name" value="NuoE_N"/>
</dbReference>
<dbReference type="EMBL" id="JACBZF010000001">
    <property type="protein sequence ID" value="NYH94329.1"/>
    <property type="molecule type" value="Genomic_DNA"/>
</dbReference>
<dbReference type="PIRSF" id="PIRSF000216">
    <property type="entry name" value="NADH_DH_24kDa"/>
    <property type="match status" value="1"/>
</dbReference>
<keyword evidence="6 10" id="KW-0411">Iron-sulfur</keyword>
<evidence type="ECO:0000256" key="8">
    <source>
        <dbReference type="ARBA" id="ARBA00034078"/>
    </source>
</evidence>
<evidence type="ECO:0000256" key="7">
    <source>
        <dbReference type="ARBA" id="ARBA00023027"/>
    </source>
</evidence>
<evidence type="ECO:0000256" key="1">
    <source>
        <dbReference type="ARBA" id="ARBA00010643"/>
    </source>
</evidence>
<dbReference type="InterPro" id="IPR042128">
    <property type="entry name" value="NuoE_dom"/>
</dbReference>
<dbReference type="InterPro" id="IPR002023">
    <property type="entry name" value="NuoE-like"/>
</dbReference>
<comment type="caution">
    <text evidence="12">The sequence shown here is derived from an EMBL/GenBank/DDBJ whole genome shotgun (WGS) entry which is preliminary data.</text>
</comment>
<dbReference type="GO" id="GO:0031090">
    <property type="term" value="C:organelle membrane"/>
    <property type="evidence" value="ECO:0007669"/>
    <property type="project" value="UniProtKB-ARBA"/>
</dbReference>
<dbReference type="NCBIfam" id="TIGR01958">
    <property type="entry name" value="nuoE_fam"/>
    <property type="match status" value="1"/>
</dbReference>
<comment type="similarity">
    <text evidence="1">Belongs to the complex I 24 kDa subunit family.</text>
</comment>
<evidence type="ECO:0000256" key="5">
    <source>
        <dbReference type="ARBA" id="ARBA00023004"/>
    </source>
</evidence>
<keyword evidence="3 10" id="KW-0479">Metal-binding</keyword>